<reference evidence="2 3" key="1">
    <citation type="submission" date="2021-06" db="EMBL/GenBank/DDBJ databases">
        <title>Caerostris darwini draft genome.</title>
        <authorList>
            <person name="Kono N."/>
            <person name="Arakawa K."/>
        </authorList>
    </citation>
    <scope>NUCLEOTIDE SEQUENCE [LARGE SCALE GENOMIC DNA]</scope>
</reference>
<evidence type="ECO:0000313" key="2">
    <source>
        <dbReference type="EMBL" id="GIY55267.1"/>
    </source>
</evidence>
<protein>
    <submittedName>
        <fullName evidence="2">Uncharacterized protein</fullName>
    </submittedName>
</protein>
<dbReference type="EMBL" id="BPLQ01011075">
    <property type="protein sequence ID" value="GIY55267.1"/>
    <property type="molecule type" value="Genomic_DNA"/>
</dbReference>
<accession>A0AAV4UBY7</accession>
<comment type="caution">
    <text evidence="2">The sequence shown here is derived from an EMBL/GenBank/DDBJ whole genome shotgun (WGS) entry which is preliminary data.</text>
</comment>
<keyword evidence="3" id="KW-1185">Reference proteome</keyword>
<feature type="compositionally biased region" description="Basic and acidic residues" evidence="1">
    <location>
        <begin position="39"/>
        <end position="57"/>
    </location>
</feature>
<proteinExistence type="predicted"/>
<evidence type="ECO:0000256" key="1">
    <source>
        <dbReference type="SAM" id="MobiDB-lite"/>
    </source>
</evidence>
<gene>
    <name evidence="2" type="ORF">CDAR_578591</name>
</gene>
<feature type="region of interest" description="Disordered" evidence="1">
    <location>
        <begin position="25"/>
        <end position="57"/>
    </location>
</feature>
<name>A0AAV4UBY7_9ARAC</name>
<dbReference type="Proteomes" id="UP001054837">
    <property type="component" value="Unassembled WGS sequence"/>
</dbReference>
<organism evidence="2 3">
    <name type="scientific">Caerostris darwini</name>
    <dbReference type="NCBI Taxonomy" id="1538125"/>
    <lineage>
        <taxon>Eukaryota</taxon>
        <taxon>Metazoa</taxon>
        <taxon>Ecdysozoa</taxon>
        <taxon>Arthropoda</taxon>
        <taxon>Chelicerata</taxon>
        <taxon>Arachnida</taxon>
        <taxon>Araneae</taxon>
        <taxon>Araneomorphae</taxon>
        <taxon>Entelegynae</taxon>
        <taxon>Araneoidea</taxon>
        <taxon>Araneidae</taxon>
        <taxon>Caerostris</taxon>
    </lineage>
</organism>
<dbReference type="AlphaFoldDB" id="A0AAV4UBY7"/>
<sequence length="94" mass="10054">MKSIKSPIQFSFFFLFGERERGGGHRLGLRRRGGGDALEGGHERDRGGRGDGRGEDAVRVGGRGESQLAGEVGVALVFGLEIGRVIDMGENVLK</sequence>
<evidence type="ECO:0000313" key="3">
    <source>
        <dbReference type="Proteomes" id="UP001054837"/>
    </source>
</evidence>